<dbReference type="PROSITE" id="PS50222">
    <property type="entry name" value="EF_HAND_2"/>
    <property type="match status" value="2"/>
</dbReference>
<dbReference type="InterPro" id="IPR018247">
    <property type="entry name" value="EF_Hand_1_Ca_BS"/>
</dbReference>
<dbReference type="InterPro" id="IPR002048">
    <property type="entry name" value="EF_hand_dom"/>
</dbReference>
<protein>
    <recommendedName>
        <fullName evidence="2">EF-hand domain-containing protein</fullName>
    </recommendedName>
</protein>
<dbReference type="PROSITE" id="PS00018">
    <property type="entry name" value="EF_HAND_1"/>
    <property type="match status" value="1"/>
</dbReference>
<accession>A0ABN9WN15</accession>
<evidence type="ECO:0000256" key="1">
    <source>
        <dbReference type="ARBA" id="ARBA00022837"/>
    </source>
</evidence>
<keyword evidence="4" id="KW-1185">Reference proteome</keyword>
<evidence type="ECO:0000259" key="2">
    <source>
        <dbReference type="PROSITE" id="PS50222"/>
    </source>
</evidence>
<gene>
    <name evidence="3" type="ORF">PCOR1329_LOCUS68870</name>
</gene>
<sequence>EFHDLLLNMFWFCKLHEVFQEIDSSGDGLVSLEEFQAGMKALGMHQSGDLQRDFRELDRDGGGTADFKEFCMWVRMKVSPEHNHAFDTDKQCASKITKKQPAEATSGVVARKKSFADFDALEKKLKGLCAEESGKGMQKLWTRLDFNGNNLVSL</sequence>
<reference evidence="3" key="1">
    <citation type="submission" date="2023-10" db="EMBL/GenBank/DDBJ databases">
        <authorList>
            <person name="Chen Y."/>
            <person name="Shah S."/>
            <person name="Dougan E. K."/>
            <person name="Thang M."/>
            <person name="Chan C."/>
        </authorList>
    </citation>
    <scope>NUCLEOTIDE SEQUENCE [LARGE SCALE GENOMIC DNA]</scope>
</reference>
<feature type="domain" description="EF-hand" evidence="2">
    <location>
        <begin position="14"/>
        <end position="45"/>
    </location>
</feature>
<feature type="non-terminal residue" evidence="3">
    <location>
        <position position="154"/>
    </location>
</feature>
<dbReference type="Gene3D" id="1.10.238.10">
    <property type="entry name" value="EF-hand"/>
    <property type="match status" value="1"/>
</dbReference>
<evidence type="ECO:0000313" key="4">
    <source>
        <dbReference type="Proteomes" id="UP001189429"/>
    </source>
</evidence>
<dbReference type="InterPro" id="IPR011992">
    <property type="entry name" value="EF-hand-dom_pair"/>
</dbReference>
<dbReference type="CDD" id="cd00051">
    <property type="entry name" value="EFh"/>
    <property type="match status" value="1"/>
</dbReference>
<feature type="non-terminal residue" evidence="3">
    <location>
        <position position="1"/>
    </location>
</feature>
<dbReference type="SUPFAM" id="SSF47473">
    <property type="entry name" value="EF-hand"/>
    <property type="match status" value="1"/>
</dbReference>
<proteinExistence type="predicted"/>
<feature type="domain" description="EF-hand" evidence="2">
    <location>
        <begin position="49"/>
        <end position="80"/>
    </location>
</feature>
<keyword evidence="1" id="KW-0106">Calcium</keyword>
<dbReference type="EMBL" id="CAUYUJ010019008">
    <property type="protein sequence ID" value="CAK0887990.1"/>
    <property type="molecule type" value="Genomic_DNA"/>
</dbReference>
<name>A0ABN9WN15_9DINO</name>
<evidence type="ECO:0000313" key="3">
    <source>
        <dbReference type="EMBL" id="CAK0887990.1"/>
    </source>
</evidence>
<organism evidence="3 4">
    <name type="scientific">Prorocentrum cordatum</name>
    <dbReference type="NCBI Taxonomy" id="2364126"/>
    <lineage>
        <taxon>Eukaryota</taxon>
        <taxon>Sar</taxon>
        <taxon>Alveolata</taxon>
        <taxon>Dinophyceae</taxon>
        <taxon>Prorocentrales</taxon>
        <taxon>Prorocentraceae</taxon>
        <taxon>Prorocentrum</taxon>
    </lineage>
</organism>
<dbReference type="Pfam" id="PF13499">
    <property type="entry name" value="EF-hand_7"/>
    <property type="match status" value="1"/>
</dbReference>
<dbReference type="SMART" id="SM00054">
    <property type="entry name" value="EFh"/>
    <property type="match status" value="2"/>
</dbReference>
<dbReference type="Proteomes" id="UP001189429">
    <property type="component" value="Unassembled WGS sequence"/>
</dbReference>
<comment type="caution">
    <text evidence="3">The sequence shown here is derived from an EMBL/GenBank/DDBJ whole genome shotgun (WGS) entry which is preliminary data.</text>
</comment>